<evidence type="ECO:0000313" key="1">
    <source>
        <dbReference type="EMBL" id="MQR99848.1"/>
    </source>
</evidence>
<sequence>MYIPRMFPSGGFLDICFSDKKFPMFLCREKSGLSVLCALGIGAALQSPLFLGRAAYAQVVTQNLSALGSPAGTETLDAFQADTNHRYGAQGLRLGPWTINGEASEGWGYTNNADQIMGGVPSAVSQTKANLEGALIQKRRRVRIGASVNQLYYPERGLQDQTNWSAFLSGDERLGHDRLEYHLSHEKMTQMPFDLGAFAANRPVPYFVQDLALDDRIETHGKLSIIPNFDLKRFQFADLGGSDVYLQQSYRNRLLFSEGVGLRYSMAEGSDLLMIAQGVEIRYSSNRFGLPSRNSNGFSALAGYDYEMPGPFSIRVLGGYQTRSYAASAYKTLNTFYVELRGTWTPTHLTRVSLTVSRGIADSAFESVVGFVYTNASLDIRHAYSRNLVLHAGAQVQQGGAGKTPAIFEHTPLYQVMTSQLNSDFNIGFDWALDRNFSLGASNVYRNANAVGTGRYSIDTAVISIKYQL</sequence>
<keyword evidence="2" id="KW-1185">Reference proteome</keyword>
<gene>
    <name evidence="1" type="ORF">GFJ39_11720</name>
</gene>
<dbReference type="Proteomes" id="UP000432209">
    <property type="component" value="Unassembled WGS sequence"/>
</dbReference>
<protein>
    <submittedName>
        <fullName evidence="1">Outer membrane beta-barrel protein</fullName>
    </submittedName>
</protein>
<organism evidence="1 2">
    <name type="scientific">Gluconobacter aidae</name>
    <dbReference type="NCBI Taxonomy" id="2662454"/>
    <lineage>
        <taxon>Bacteria</taxon>
        <taxon>Pseudomonadati</taxon>
        <taxon>Pseudomonadota</taxon>
        <taxon>Alphaproteobacteria</taxon>
        <taxon>Acetobacterales</taxon>
        <taxon>Acetobacteraceae</taxon>
        <taxon>Gluconobacter</taxon>
    </lineage>
</organism>
<accession>A0A7X1SS08</accession>
<dbReference type="Pfam" id="PF10082">
    <property type="entry name" value="BBP2_2"/>
    <property type="match status" value="1"/>
</dbReference>
<dbReference type="AlphaFoldDB" id="A0A7X1SS08"/>
<evidence type="ECO:0000313" key="2">
    <source>
        <dbReference type="Proteomes" id="UP000432209"/>
    </source>
</evidence>
<name>A0A7X1SS08_9PROT</name>
<dbReference type="RefSeq" id="WP_153431495.1">
    <property type="nucleotide sequence ID" value="NZ_WIPH01000035.1"/>
</dbReference>
<reference evidence="1 2" key="1">
    <citation type="submission" date="2019-10" db="EMBL/GenBank/DDBJ databases">
        <title>Gluconobacter aidae sp. nov., a novel species of acetic acid bacteria isolated in Thailand.</title>
        <authorList>
            <person name="Yukphan P."/>
            <person name="Charoenyingcharoen P."/>
            <person name="Malimas S."/>
            <person name="Muramatsu Y."/>
            <person name="Nakagawa Y."/>
            <person name="Tanasupawat S."/>
            <person name="Yamada Y."/>
        </authorList>
    </citation>
    <scope>NUCLEOTIDE SEQUENCE [LARGE SCALE GENOMIC DNA]</scope>
    <source>
        <strain evidence="1 2">AC10</strain>
    </source>
</reference>
<proteinExistence type="predicted"/>
<dbReference type="InterPro" id="IPR018759">
    <property type="entry name" value="BBP2_2"/>
</dbReference>
<comment type="caution">
    <text evidence="1">The sequence shown here is derived from an EMBL/GenBank/DDBJ whole genome shotgun (WGS) entry which is preliminary data.</text>
</comment>
<dbReference type="EMBL" id="WIPH01000035">
    <property type="protein sequence ID" value="MQR99848.1"/>
    <property type="molecule type" value="Genomic_DNA"/>
</dbReference>